<gene>
    <name evidence="1" type="ORF">E2C01_013515</name>
</gene>
<dbReference type="AlphaFoldDB" id="A0A5B7DHB3"/>
<accession>A0A5B7DHB3</accession>
<keyword evidence="2" id="KW-1185">Reference proteome</keyword>
<comment type="caution">
    <text evidence="1">The sequence shown here is derived from an EMBL/GenBank/DDBJ whole genome shotgun (WGS) entry which is preliminary data.</text>
</comment>
<name>A0A5B7DHB3_PORTR</name>
<organism evidence="1 2">
    <name type="scientific">Portunus trituberculatus</name>
    <name type="common">Swimming crab</name>
    <name type="synonym">Neptunus trituberculatus</name>
    <dbReference type="NCBI Taxonomy" id="210409"/>
    <lineage>
        <taxon>Eukaryota</taxon>
        <taxon>Metazoa</taxon>
        <taxon>Ecdysozoa</taxon>
        <taxon>Arthropoda</taxon>
        <taxon>Crustacea</taxon>
        <taxon>Multicrustacea</taxon>
        <taxon>Malacostraca</taxon>
        <taxon>Eumalacostraca</taxon>
        <taxon>Eucarida</taxon>
        <taxon>Decapoda</taxon>
        <taxon>Pleocyemata</taxon>
        <taxon>Brachyura</taxon>
        <taxon>Eubrachyura</taxon>
        <taxon>Portunoidea</taxon>
        <taxon>Portunidae</taxon>
        <taxon>Portuninae</taxon>
        <taxon>Portunus</taxon>
    </lineage>
</organism>
<proteinExistence type="predicted"/>
<sequence>MQPKRPAMSPSIAKKTKKSLTLKSIKCYLKRSADFHSYLDASQNWLSHATSRLVLKRFWSCKIKPYSRHFVDFRCNEVLTRPQRHTPTGKCTQSYEEIG</sequence>
<reference evidence="1 2" key="1">
    <citation type="submission" date="2019-05" db="EMBL/GenBank/DDBJ databases">
        <title>Another draft genome of Portunus trituberculatus and its Hox gene families provides insights of decapod evolution.</title>
        <authorList>
            <person name="Jeong J.-H."/>
            <person name="Song I."/>
            <person name="Kim S."/>
            <person name="Choi T."/>
            <person name="Kim D."/>
            <person name="Ryu S."/>
            <person name="Kim W."/>
        </authorList>
    </citation>
    <scope>NUCLEOTIDE SEQUENCE [LARGE SCALE GENOMIC DNA]</scope>
    <source>
        <tissue evidence="1">Muscle</tissue>
    </source>
</reference>
<protein>
    <submittedName>
        <fullName evidence="1">Uncharacterized protein</fullName>
    </submittedName>
</protein>
<evidence type="ECO:0000313" key="2">
    <source>
        <dbReference type="Proteomes" id="UP000324222"/>
    </source>
</evidence>
<evidence type="ECO:0000313" key="1">
    <source>
        <dbReference type="EMBL" id="MPC20567.1"/>
    </source>
</evidence>
<dbReference type="EMBL" id="VSRR010000885">
    <property type="protein sequence ID" value="MPC20567.1"/>
    <property type="molecule type" value="Genomic_DNA"/>
</dbReference>
<dbReference type="Proteomes" id="UP000324222">
    <property type="component" value="Unassembled WGS sequence"/>
</dbReference>